<dbReference type="InterPro" id="IPR000577">
    <property type="entry name" value="Carb_kinase_FGGY"/>
</dbReference>
<evidence type="ECO:0000313" key="11">
    <source>
        <dbReference type="Proteomes" id="UP000054621"/>
    </source>
</evidence>
<dbReference type="PIRSF" id="PIRSF000538">
    <property type="entry name" value="GlpK"/>
    <property type="match status" value="1"/>
</dbReference>
<evidence type="ECO:0000256" key="5">
    <source>
        <dbReference type="ARBA" id="ARBA00022798"/>
    </source>
</evidence>
<dbReference type="FunFam" id="3.30.420.40:FF:000008">
    <property type="entry name" value="Glycerol kinase"/>
    <property type="match status" value="1"/>
</dbReference>
<keyword evidence="2 7" id="KW-0808">Transferase</keyword>
<evidence type="ECO:0000256" key="1">
    <source>
        <dbReference type="ARBA" id="ARBA00009156"/>
    </source>
</evidence>
<dbReference type="GO" id="GO:0019563">
    <property type="term" value="P:glycerol catabolic process"/>
    <property type="evidence" value="ECO:0007669"/>
    <property type="project" value="TreeGrafter"/>
</dbReference>
<dbReference type="NCBIfam" id="NF000756">
    <property type="entry name" value="PRK00047.1"/>
    <property type="match status" value="1"/>
</dbReference>
<gene>
    <name evidence="10" type="primary">glpK</name>
    <name evidence="10" type="ORF">Lsai_3288</name>
</gene>
<dbReference type="eggNOG" id="COG0554">
    <property type="taxonomic scope" value="Bacteria"/>
</dbReference>
<dbReference type="Proteomes" id="UP000054621">
    <property type="component" value="Unassembled WGS sequence"/>
</dbReference>
<dbReference type="InterPro" id="IPR018485">
    <property type="entry name" value="FGGY_C"/>
</dbReference>
<dbReference type="AlphaFoldDB" id="A0A0W0YCI7"/>
<evidence type="ECO:0000256" key="7">
    <source>
        <dbReference type="RuleBase" id="RU003733"/>
    </source>
</evidence>
<name>A0A0W0YCI7_9GAMM</name>
<evidence type="ECO:0000256" key="6">
    <source>
        <dbReference type="ARBA" id="ARBA00022840"/>
    </source>
</evidence>
<dbReference type="GO" id="GO:0006072">
    <property type="term" value="P:glycerol-3-phosphate metabolic process"/>
    <property type="evidence" value="ECO:0007669"/>
    <property type="project" value="InterPro"/>
</dbReference>
<dbReference type="PROSITE" id="PS00445">
    <property type="entry name" value="FGGY_KINASES_2"/>
    <property type="match status" value="1"/>
</dbReference>
<dbReference type="STRING" id="28087.Lsai_3288"/>
<dbReference type="NCBIfam" id="TIGR01311">
    <property type="entry name" value="glycerol_kin"/>
    <property type="match status" value="1"/>
</dbReference>
<keyword evidence="4 7" id="KW-0418">Kinase</keyword>
<dbReference type="Pfam" id="PF02782">
    <property type="entry name" value="FGGY_C"/>
    <property type="match status" value="1"/>
</dbReference>
<dbReference type="InterPro" id="IPR018484">
    <property type="entry name" value="FGGY_N"/>
</dbReference>
<proteinExistence type="inferred from homology"/>
<keyword evidence="3" id="KW-0547">Nucleotide-binding</keyword>
<evidence type="ECO:0000256" key="2">
    <source>
        <dbReference type="ARBA" id="ARBA00022679"/>
    </source>
</evidence>
<dbReference type="EMBL" id="LNYV01000037">
    <property type="protein sequence ID" value="KTD54466.1"/>
    <property type="molecule type" value="Genomic_DNA"/>
</dbReference>
<dbReference type="GO" id="GO:0004370">
    <property type="term" value="F:glycerol kinase activity"/>
    <property type="evidence" value="ECO:0007669"/>
    <property type="project" value="UniProtKB-EC"/>
</dbReference>
<dbReference type="InterPro" id="IPR005999">
    <property type="entry name" value="Glycerol_kin"/>
</dbReference>
<evidence type="ECO:0000313" key="10">
    <source>
        <dbReference type="EMBL" id="KTD54466.1"/>
    </source>
</evidence>
<dbReference type="PATRIC" id="fig|28087.4.peg.3528"/>
<reference evidence="10 11" key="1">
    <citation type="submission" date="2015-11" db="EMBL/GenBank/DDBJ databases">
        <title>Genomic analysis of 38 Legionella species identifies large and diverse effector repertoires.</title>
        <authorList>
            <person name="Burstein D."/>
            <person name="Amaro F."/>
            <person name="Zusman T."/>
            <person name="Lifshitz Z."/>
            <person name="Cohen O."/>
            <person name="Gilbert J.A."/>
            <person name="Pupko T."/>
            <person name="Shuman H.A."/>
            <person name="Segal G."/>
        </authorList>
    </citation>
    <scope>NUCLEOTIDE SEQUENCE [LARGE SCALE GENOMIC DNA]</scope>
    <source>
        <strain evidence="10 11">Mt.St.Helens-4</strain>
    </source>
</reference>
<dbReference type="Gene3D" id="3.30.420.40">
    <property type="match status" value="2"/>
</dbReference>
<dbReference type="Pfam" id="PF00370">
    <property type="entry name" value="FGGY_N"/>
    <property type="match status" value="1"/>
</dbReference>
<dbReference type="CDD" id="cd07786">
    <property type="entry name" value="FGGY_EcGK_like"/>
    <property type="match status" value="1"/>
</dbReference>
<keyword evidence="5" id="KW-0319">Glycerol metabolism</keyword>
<evidence type="ECO:0000259" key="8">
    <source>
        <dbReference type="Pfam" id="PF00370"/>
    </source>
</evidence>
<dbReference type="SUPFAM" id="SSF53067">
    <property type="entry name" value="Actin-like ATPase domain"/>
    <property type="match status" value="2"/>
</dbReference>
<dbReference type="GO" id="GO:0005829">
    <property type="term" value="C:cytosol"/>
    <property type="evidence" value="ECO:0007669"/>
    <property type="project" value="TreeGrafter"/>
</dbReference>
<feature type="domain" description="Carbohydrate kinase FGGY N-terminal" evidence="8">
    <location>
        <begin position="6"/>
        <end position="248"/>
    </location>
</feature>
<dbReference type="PROSITE" id="PS00933">
    <property type="entry name" value="FGGY_KINASES_1"/>
    <property type="match status" value="1"/>
</dbReference>
<dbReference type="InterPro" id="IPR043129">
    <property type="entry name" value="ATPase_NBD"/>
</dbReference>
<organism evidence="10 11">
    <name type="scientific">Legionella sainthelensi</name>
    <dbReference type="NCBI Taxonomy" id="28087"/>
    <lineage>
        <taxon>Bacteria</taxon>
        <taxon>Pseudomonadati</taxon>
        <taxon>Pseudomonadota</taxon>
        <taxon>Gammaproteobacteria</taxon>
        <taxon>Legionellales</taxon>
        <taxon>Legionellaceae</taxon>
        <taxon>Legionella</taxon>
    </lineage>
</organism>
<accession>A0A0W0YCI7</accession>
<dbReference type="GO" id="GO:0005524">
    <property type="term" value="F:ATP binding"/>
    <property type="evidence" value="ECO:0007669"/>
    <property type="project" value="UniProtKB-KW"/>
</dbReference>
<evidence type="ECO:0000256" key="3">
    <source>
        <dbReference type="ARBA" id="ARBA00022741"/>
    </source>
</evidence>
<comment type="caution">
    <text evidence="10">The sequence shown here is derived from an EMBL/GenBank/DDBJ whole genome shotgun (WGS) entry which is preliminary data.</text>
</comment>
<comment type="similarity">
    <text evidence="1 7">Belongs to the FGGY kinase family.</text>
</comment>
<evidence type="ECO:0000259" key="9">
    <source>
        <dbReference type="Pfam" id="PF02782"/>
    </source>
</evidence>
<protein>
    <submittedName>
        <fullName evidence="10">Glycerol kinase</fullName>
        <ecNumber evidence="10">2.7.1.30</ecNumber>
    </submittedName>
</protein>
<keyword evidence="6" id="KW-0067">ATP-binding</keyword>
<sequence>MQIMGYLLAIDQGTSSTRAMLYTTQGELIATSQYPLAQYYPKAGWVEHDPEEIWKKTLTAMRDVVSRVPGEQILSCGVTNQRETTVIWDKKTGECIAPAIVWQDRRTAEYCKNLLADERMIQDKTGLLPDPYFSASKLKWFLDNNAKANELAKKGELAFGTIDSFLIWRLTTEHLHLTDVTNASRTMLFNIKTEQWDSDLLKYFAIPESVLPKVCASDSHFGIINKQWLGFELPITGVAGDQQAALVGQGCFKTGMVKATFGTGAFLLLNTGTKPVFSNHKLLTTVAYKIRGQMVYGLEGSIYHAGTTVKWLRDSMKLITHVDETEVLARSLEKNEGVYLISSFTGLGAPHWLSVPGASIVGLSLYSNRAHFARAALEGVCYQAREVCFCMKEDSQMDLSLLRVDGGMAVNQWFLQFLADQCQLKIQKPRDIETTARGAAILAALGYGVFDSLDELHITWDLEQEFQPQRPLNQVEEDYQGWRHALQKAKG</sequence>
<feature type="domain" description="Carbohydrate kinase FGGY C-terminal" evidence="9">
    <location>
        <begin position="258"/>
        <end position="445"/>
    </location>
</feature>
<dbReference type="PANTHER" id="PTHR10196:SF78">
    <property type="entry name" value="GLYCEROL KINASE"/>
    <property type="match status" value="1"/>
</dbReference>
<dbReference type="InterPro" id="IPR018483">
    <property type="entry name" value="Carb_kinase_FGGY_CS"/>
</dbReference>
<dbReference type="PANTHER" id="PTHR10196">
    <property type="entry name" value="SUGAR KINASE"/>
    <property type="match status" value="1"/>
</dbReference>
<evidence type="ECO:0000256" key="4">
    <source>
        <dbReference type="ARBA" id="ARBA00022777"/>
    </source>
</evidence>
<dbReference type="EC" id="2.7.1.30" evidence="10"/>